<accession>A0A3M6UIG1</accession>
<evidence type="ECO:0000313" key="1">
    <source>
        <dbReference type="EMBL" id="RMX53349.1"/>
    </source>
</evidence>
<dbReference type="Proteomes" id="UP000275408">
    <property type="component" value="Unassembled WGS sequence"/>
</dbReference>
<reference evidence="1 2" key="1">
    <citation type="journal article" date="2018" name="Sci. Rep.">
        <title>Comparative analysis of the Pocillopora damicornis genome highlights role of immune system in coral evolution.</title>
        <authorList>
            <person name="Cunning R."/>
            <person name="Bay R.A."/>
            <person name="Gillette P."/>
            <person name="Baker A.C."/>
            <person name="Traylor-Knowles N."/>
        </authorList>
    </citation>
    <scope>NUCLEOTIDE SEQUENCE [LARGE SCALE GENOMIC DNA]</scope>
    <source>
        <strain evidence="1">RSMAS</strain>
        <tissue evidence="1">Whole animal</tissue>
    </source>
</reference>
<evidence type="ECO:0000313" key="2">
    <source>
        <dbReference type="Proteomes" id="UP000275408"/>
    </source>
</evidence>
<organism evidence="1 2">
    <name type="scientific">Pocillopora damicornis</name>
    <name type="common">Cauliflower coral</name>
    <name type="synonym">Millepora damicornis</name>
    <dbReference type="NCBI Taxonomy" id="46731"/>
    <lineage>
        <taxon>Eukaryota</taxon>
        <taxon>Metazoa</taxon>
        <taxon>Cnidaria</taxon>
        <taxon>Anthozoa</taxon>
        <taxon>Hexacorallia</taxon>
        <taxon>Scleractinia</taxon>
        <taxon>Astrocoeniina</taxon>
        <taxon>Pocilloporidae</taxon>
        <taxon>Pocillopora</taxon>
    </lineage>
</organism>
<protein>
    <recommendedName>
        <fullName evidence="3">CARD domain-containing protein</fullName>
    </recommendedName>
</protein>
<dbReference type="Gene3D" id="1.10.533.10">
    <property type="entry name" value="Death Domain, Fas"/>
    <property type="match status" value="1"/>
</dbReference>
<name>A0A3M6UIG1_POCDA</name>
<dbReference type="CDD" id="cd01671">
    <property type="entry name" value="CARD"/>
    <property type="match status" value="1"/>
</dbReference>
<dbReference type="EMBL" id="RCHS01001465">
    <property type="protein sequence ID" value="RMX53349.1"/>
    <property type="molecule type" value="Genomic_DNA"/>
</dbReference>
<dbReference type="AlphaFoldDB" id="A0A3M6UIG1"/>
<gene>
    <name evidence="1" type="ORF">pdam_00018686</name>
</gene>
<feature type="non-terminal residue" evidence="1">
    <location>
        <position position="265"/>
    </location>
</feature>
<comment type="caution">
    <text evidence="1">The sequence shown here is derived from an EMBL/GenBank/DDBJ whole genome shotgun (WGS) entry which is preliminary data.</text>
</comment>
<evidence type="ECO:0008006" key="3">
    <source>
        <dbReference type="Google" id="ProtNLM"/>
    </source>
</evidence>
<proteinExistence type="predicted"/>
<dbReference type="SUPFAM" id="SSF47986">
    <property type="entry name" value="DEATH domain"/>
    <property type="match status" value="1"/>
</dbReference>
<feature type="non-terminal residue" evidence="1">
    <location>
        <position position="1"/>
    </location>
</feature>
<sequence>IFKRGVLSGKNRSHVVYVIPREKFDLVYDKIAQNEAAAYEGTEIAVIDEKGSLFAYHPQMAIQSEVKIISEMDCGECFALVSPASTTIGVQHLLAKSEERLFPGACVKLVTTYVGEQNTLREDKVRMALLSGKARLVILIPTKVHHTPTDGLENQNYSDLIANIGDFTSLCAYLYQYNILTADDKAFLRSFPRPSDGIDHLLMMIPRKGNILDIFIRILQQSRENQEAAKRLVLKRLQLHRKTENAELNTRLHLGVVLKEFFSDA</sequence>
<dbReference type="InterPro" id="IPR011029">
    <property type="entry name" value="DEATH-like_dom_sf"/>
</dbReference>
<keyword evidence="2" id="KW-1185">Reference proteome</keyword>